<reference evidence="8 9" key="1">
    <citation type="submission" date="2020-03" db="EMBL/GenBank/DDBJ databases">
        <title>Soil Listeria distribution.</title>
        <authorList>
            <person name="Liao J."/>
            <person name="Wiedmann M."/>
        </authorList>
    </citation>
    <scope>NUCLEOTIDE SEQUENCE [LARGE SCALE GENOMIC DNA]</scope>
    <source>
        <strain evidence="8 9">FSL L7-1554</strain>
    </source>
</reference>
<dbReference type="GO" id="GO:0005737">
    <property type="term" value="C:cytoplasm"/>
    <property type="evidence" value="ECO:0007669"/>
    <property type="project" value="UniProtKB-SubCell"/>
</dbReference>
<keyword evidence="4" id="KW-0808">Transferase</keyword>
<evidence type="ECO:0000256" key="5">
    <source>
        <dbReference type="ARBA" id="ARBA00022683"/>
    </source>
</evidence>
<evidence type="ECO:0000256" key="4">
    <source>
        <dbReference type="ARBA" id="ARBA00022679"/>
    </source>
</evidence>
<dbReference type="Pfam" id="PF00358">
    <property type="entry name" value="PTS_EIIA_1"/>
    <property type="match status" value="1"/>
</dbReference>
<sequence length="153" mass="16699">MKFFKKKTIIYSPANGVIKTIDQVEDEIFSSKALGDGFALETTEKSIYSPVEGEITSIFPTKHAISIKTAAGLEILIHIGIDTVELDGEGFTMKVAEGDKVSKDTELVAVDFPYLESKGKDTDVLIIFTNLKDSSLSVTEGDSFLKQEIGMVK</sequence>
<organism evidence="8 9">
    <name type="scientific">Listeria immobilis</name>
    <dbReference type="NCBI Taxonomy" id="2713502"/>
    <lineage>
        <taxon>Bacteria</taxon>
        <taxon>Bacillati</taxon>
        <taxon>Bacillota</taxon>
        <taxon>Bacilli</taxon>
        <taxon>Bacillales</taxon>
        <taxon>Listeriaceae</taxon>
        <taxon>Listeria</taxon>
    </lineage>
</organism>
<dbReference type="InterPro" id="IPR001127">
    <property type="entry name" value="PTS_EIIA_1_perm"/>
</dbReference>
<comment type="subcellular location">
    <subcellularLocation>
        <location evidence="1">Cytoplasm</location>
    </subcellularLocation>
</comment>
<keyword evidence="3 8" id="KW-0762">Sugar transport</keyword>
<dbReference type="EMBL" id="JAASTW010000002">
    <property type="protein sequence ID" value="MBC1487749.1"/>
    <property type="molecule type" value="Genomic_DNA"/>
</dbReference>
<evidence type="ECO:0000256" key="2">
    <source>
        <dbReference type="ARBA" id="ARBA00022448"/>
    </source>
</evidence>
<dbReference type="NCBIfam" id="TIGR00830">
    <property type="entry name" value="PTBA"/>
    <property type="match status" value="1"/>
</dbReference>
<dbReference type="GO" id="GO:0009401">
    <property type="term" value="P:phosphoenolpyruvate-dependent sugar phosphotransferase system"/>
    <property type="evidence" value="ECO:0007669"/>
    <property type="project" value="UniProtKB-KW"/>
</dbReference>
<dbReference type="AlphaFoldDB" id="A0A7X0X514"/>
<keyword evidence="5" id="KW-0598">Phosphotransferase system</keyword>
<evidence type="ECO:0000259" key="7">
    <source>
        <dbReference type="PROSITE" id="PS51093"/>
    </source>
</evidence>
<dbReference type="FunFam" id="2.70.70.10:FF:000001">
    <property type="entry name" value="PTS system glucose-specific IIA component"/>
    <property type="match status" value="1"/>
</dbReference>
<dbReference type="Proteomes" id="UP000561617">
    <property type="component" value="Unassembled WGS sequence"/>
</dbReference>
<dbReference type="GO" id="GO:0016301">
    <property type="term" value="F:kinase activity"/>
    <property type="evidence" value="ECO:0007669"/>
    <property type="project" value="UniProtKB-KW"/>
</dbReference>
<dbReference type="PANTHER" id="PTHR45008:SF1">
    <property type="entry name" value="PTS SYSTEM GLUCOSE-SPECIFIC EIIA COMPONENT"/>
    <property type="match status" value="1"/>
</dbReference>
<dbReference type="PROSITE" id="PS51093">
    <property type="entry name" value="PTS_EIIA_TYPE_1"/>
    <property type="match status" value="1"/>
</dbReference>
<dbReference type="InterPro" id="IPR050890">
    <property type="entry name" value="PTS_EIIA_component"/>
</dbReference>
<evidence type="ECO:0000256" key="6">
    <source>
        <dbReference type="ARBA" id="ARBA00022777"/>
    </source>
</evidence>
<dbReference type="SUPFAM" id="SSF51261">
    <property type="entry name" value="Duplicated hybrid motif"/>
    <property type="match status" value="1"/>
</dbReference>
<evidence type="ECO:0000256" key="1">
    <source>
        <dbReference type="ARBA" id="ARBA00004496"/>
    </source>
</evidence>
<keyword evidence="6" id="KW-0418">Kinase</keyword>
<dbReference type="Gene3D" id="2.70.70.10">
    <property type="entry name" value="Glucose Permease (Domain IIA)"/>
    <property type="match status" value="1"/>
</dbReference>
<dbReference type="InterPro" id="IPR011055">
    <property type="entry name" value="Dup_hybrid_motif"/>
</dbReference>
<gene>
    <name evidence="8" type="ORF">HCJ38_01745</name>
</gene>
<evidence type="ECO:0000256" key="3">
    <source>
        <dbReference type="ARBA" id="ARBA00022597"/>
    </source>
</evidence>
<protein>
    <submittedName>
        <fullName evidence="8">PTS glucose transporter subunit IIA</fullName>
    </submittedName>
</protein>
<accession>A0A7X0X514</accession>
<keyword evidence="2" id="KW-0813">Transport</keyword>
<comment type="caution">
    <text evidence="8">The sequence shown here is derived from an EMBL/GenBank/DDBJ whole genome shotgun (WGS) entry which is preliminary data.</text>
</comment>
<dbReference type="RefSeq" id="WP_185380509.1">
    <property type="nucleotide sequence ID" value="NZ_JAASTW010000002.1"/>
</dbReference>
<evidence type="ECO:0000313" key="8">
    <source>
        <dbReference type="EMBL" id="MBC1487749.1"/>
    </source>
</evidence>
<evidence type="ECO:0000313" key="9">
    <source>
        <dbReference type="Proteomes" id="UP000561617"/>
    </source>
</evidence>
<name>A0A7X0X514_9LIST</name>
<dbReference type="PROSITE" id="PS00371">
    <property type="entry name" value="PTS_EIIA_TYPE_1_HIS"/>
    <property type="match status" value="1"/>
</dbReference>
<proteinExistence type="predicted"/>
<dbReference type="PANTHER" id="PTHR45008">
    <property type="entry name" value="PTS SYSTEM GLUCOSE-SPECIFIC EIIA COMPONENT"/>
    <property type="match status" value="1"/>
</dbReference>
<feature type="domain" description="PTS EIIA type-1" evidence="7">
    <location>
        <begin position="26"/>
        <end position="130"/>
    </location>
</feature>